<keyword evidence="5" id="KW-1185">Reference proteome</keyword>
<evidence type="ECO:0000256" key="1">
    <source>
        <dbReference type="ARBA" id="ARBA00022729"/>
    </source>
</evidence>
<dbReference type="HOGENOM" id="CLU_2948706_0_0_1"/>
<dbReference type="Gene3D" id="3.30.430.20">
    <property type="entry name" value="Gnk2 domain, C-X8-C-X2-C motif"/>
    <property type="match status" value="1"/>
</dbReference>
<feature type="domain" description="Gnk2-homologous" evidence="3">
    <location>
        <begin position="1"/>
        <end position="32"/>
    </location>
</feature>
<evidence type="ECO:0000313" key="5">
    <source>
        <dbReference type="Proteomes" id="UP000008694"/>
    </source>
</evidence>
<dbReference type="Proteomes" id="UP000008694">
    <property type="component" value="Unassembled WGS sequence"/>
</dbReference>
<name>D7LZM0_ARALL</name>
<feature type="non-terminal residue" evidence="4">
    <location>
        <position position="1"/>
    </location>
</feature>
<feature type="non-terminal residue" evidence="4">
    <location>
        <position position="60"/>
    </location>
</feature>
<evidence type="ECO:0000256" key="2">
    <source>
        <dbReference type="ARBA" id="ARBA00022737"/>
    </source>
</evidence>
<gene>
    <name evidence="4" type="ORF">ARALYDRAFT_663264</name>
</gene>
<evidence type="ECO:0000259" key="3">
    <source>
        <dbReference type="PROSITE" id="PS51473"/>
    </source>
</evidence>
<dbReference type="InterPro" id="IPR038408">
    <property type="entry name" value="GNK2_sf"/>
</dbReference>
<evidence type="ECO:0000313" key="4">
    <source>
        <dbReference type="EMBL" id="EFH48859.1"/>
    </source>
</evidence>
<dbReference type="InterPro" id="IPR002902">
    <property type="entry name" value="GNK2"/>
</dbReference>
<organism evidence="5">
    <name type="scientific">Arabidopsis lyrata subsp. lyrata</name>
    <name type="common">Lyre-leaved rock-cress</name>
    <dbReference type="NCBI Taxonomy" id="81972"/>
    <lineage>
        <taxon>Eukaryota</taxon>
        <taxon>Viridiplantae</taxon>
        <taxon>Streptophyta</taxon>
        <taxon>Embryophyta</taxon>
        <taxon>Tracheophyta</taxon>
        <taxon>Spermatophyta</taxon>
        <taxon>Magnoliopsida</taxon>
        <taxon>eudicotyledons</taxon>
        <taxon>Gunneridae</taxon>
        <taxon>Pentapetalae</taxon>
        <taxon>rosids</taxon>
        <taxon>malvids</taxon>
        <taxon>Brassicales</taxon>
        <taxon>Brassicaceae</taxon>
        <taxon>Camelineae</taxon>
        <taxon>Arabidopsis</taxon>
    </lineage>
</organism>
<proteinExistence type="predicted"/>
<dbReference type="AlphaFoldDB" id="D7LZM0"/>
<dbReference type="PROSITE" id="PS51473">
    <property type="entry name" value="GNK2"/>
    <property type="match status" value="1"/>
</dbReference>
<reference evidence="5" key="1">
    <citation type="journal article" date="2011" name="Nat. Genet.">
        <title>The Arabidopsis lyrata genome sequence and the basis of rapid genome size change.</title>
        <authorList>
            <person name="Hu T.T."/>
            <person name="Pattyn P."/>
            <person name="Bakker E.G."/>
            <person name="Cao J."/>
            <person name="Cheng J.-F."/>
            <person name="Clark R.M."/>
            <person name="Fahlgren N."/>
            <person name="Fawcett J.A."/>
            <person name="Grimwood J."/>
            <person name="Gundlach H."/>
            <person name="Haberer G."/>
            <person name="Hollister J.D."/>
            <person name="Ossowski S."/>
            <person name="Ottilar R.P."/>
            <person name="Salamov A.A."/>
            <person name="Schneeberger K."/>
            <person name="Spannagl M."/>
            <person name="Wang X."/>
            <person name="Yang L."/>
            <person name="Nasrallah M.E."/>
            <person name="Bergelson J."/>
            <person name="Carrington J.C."/>
            <person name="Gaut B.S."/>
            <person name="Schmutz J."/>
            <person name="Mayer K.F.X."/>
            <person name="Van de Peer Y."/>
            <person name="Grigoriev I.V."/>
            <person name="Nordborg M."/>
            <person name="Weigel D."/>
            <person name="Guo Y.-L."/>
        </authorList>
    </citation>
    <scope>NUCLEOTIDE SEQUENCE [LARGE SCALE GENOMIC DNA]</scope>
    <source>
        <strain evidence="5">cv. MN47</strain>
    </source>
</reference>
<sequence>TSVVDYESCCRGKQGGAVIRPSCFFRWDVYPYAGAFENITLLPSPPQSFTSATAIFDSSS</sequence>
<dbReference type="EMBL" id="GL348718">
    <property type="protein sequence ID" value="EFH48859.1"/>
    <property type="molecule type" value="Genomic_DNA"/>
</dbReference>
<keyword evidence="1" id="KW-0732">Signal</keyword>
<accession>D7LZM0</accession>
<keyword evidence="2" id="KW-0677">Repeat</keyword>
<protein>
    <submittedName>
        <fullName evidence="4">Predicted protein</fullName>
    </submittedName>
</protein>
<dbReference type="Gramene" id="Al_scaffold_0006_3329">
    <property type="protein sequence ID" value="Al_scaffold_0006_3329"/>
    <property type="gene ID" value="Al_scaffold_0006_3329"/>
</dbReference>